<feature type="region of interest" description="Disordered" evidence="1">
    <location>
        <begin position="19"/>
        <end position="48"/>
    </location>
</feature>
<protein>
    <submittedName>
        <fullName evidence="2">Uncharacterized protein</fullName>
    </submittedName>
</protein>
<evidence type="ECO:0000313" key="3">
    <source>
        <dbReference type="Proteomes" id="UP001283361"/>
    </source>
</evidence>
<reference evidence="2" key="1">
    <citation type="journal article" date="2023" name="G3 (Bethesda)">
        <title>A reference genome for the long-term kleptoplast-retaining sea slug Elysia crispata morphotype clarki.</title>
        <authorList>
            <person name="Eastman K.E."/>
            <person name="Pendleton A.L."/>
            <person name="Shaikh M.A."/>
            <person name="Suttiyut T."/>
            <person name="Ogas R."/>
            <person name="Tomko P."/>
            <person name="Gavelis G."/>
            <person name="Widhalm J.R."/>
            <person name="Wisecaver J.H."/>
        </authorList>
    </citation>
    <scope>NUCLEOTIDE SEQUENCE</scope>
    <source>
        <strain evidence="2">ECLA1</strain>
    </source>
</reference>
<evidence type="ECO:0000256" key="1">
    <source>
        <dbReference type="SAM" id="MobiDB-lite"/>
    </source>
</evidence>
<keyword evidence="3" id="KW-1185">Reference proteome</keyword>
<sequence length="153" mass="16581">MYIARYSFGKSFADEVLQPPSKSKQVELGNSSRGRVSAKGCPSKAKQGLGDFQVPKNFIEVERKGVDLPRSLRGRSPLGIPSLRGGFEGAKPLGIPAQAMPTMDPFLVQRSTKRGRDRGMPDRRQGFGGLTFRKQNSSGDAKGGFATDLLKLP</sequence>
<feature type="region of interest" description="Disordered" evidence="1">
    <location>
        <begin position="111"/>
        <end position="153"/>
    </location>
</feature>
<name>A0AAE1AU42_9GAST</name>
<dbReference type="Proteomes" id="UP001283361">
    <property type="component" value="Unassembled WGS sequence"/>
</dbReference>
<gene>
    <name evidence="2" type="ORF">RRG08_015263</name>
</gene>
<feature type="compositionally biased region" description="Polar residues" evidence="1">
    <location>
        <begin position="20"/>
        <end position="34"/>
    </location>
</feature>
<organism evidence="2 3">
    <name type="scientific">Elysia crispata</name>
    <name type="common">lettuce slug</name>
    <dbReference type="NCBI Taxonomy" id="231223"/>
    <lineage>
        <taxon>Eukaryota</taxon>
        <taxon>Metazoa</taxon>
        <taxon>Spiralia</taxon>
        <taxon>Lophotrochozoa</taxon>
        <taxon>Mollusca</taxon>
        <taxon>Gastropoda</taxon>
        <taxon>Heterobranchia</taxon>
        <taxon>Euthyneura</taxon>
        <taxon>Panpulmonata</taxon>
        <taxon>Sacoglossa</taxon>
        <taxon>Placobranchoidea</taxon>
        <taxon>Plakobranchidae</taxon>
        <taxon>Elysia</taxon>
    </lineage>
</organism>
<evidence type="ECO:0000313" key="2">
    <source>
        <dbReference type="EMBL" id="KAK3793421.1"/>
    </source>
</evidence>
<accession>A0AAE1AU42</accession>
<comment type="caution">
    <text evidence="2">The sequence shown here is derived from an EMBL/GenBank/DDBJ whole genome shotgun (WGS) entry which is preliminary data.</text>
</comment>
<proteinExistence type="predicted"/>
<dbReference type="AlphaFoldDB" id="A0AAE1AU42"/>
<dbReference type="EMBL" id="JAWDGP010001250">
    <property type="protein sequence ID" value="KAK3793421.1"/>
    <property type="molecule type" value="Genomic_DNA"/>
</dbReference>